<dbReference type="Gene3D" id="1.10.150.20">
    <property type="entry name" value="5' to 3' exonuclease, C-terminal subdomain"/>
    <property type="match status" value="1"/>
</dbReference>
<dbReference type="PANTHER" id="PTHR11076:SF34">
    <property type="entry name" value="PROTEIN UMUC"/>
    <property type="match status" value="1"/>
</dbReference>
<dbReference type="Pfam" id="PF13438">
    <property type="entry name" value="DUF4113"/>
    <property type="match status" value="1"/>
</dbReference>
<dbReference type="Pfam" id="PF11799">
    <property type="entry name" value="IMS_C"/>
    <property type="match status" value="1"/>
</dbReference>
<keyword evidence="3" id="KW-0741">SOS mutagenesis</keyword>
<accession>A0AAD0WEL4</accession>
<dbReference type="RefSeq" id="WP_118845455.1">
    <property type="nucleotide sequence ID" value="NZ_CP032092.1"/>
</dbReference>
<evidence type="ECO:0000256" key="4">
    <source>
        <dbReference type="ARBA" id="ARBA00023204"/>
    </source>
</evidence>
<dbReference type="InterPro" id="IPR043502">
    <property type="entry name" value="DNA/RNA_pol_sf"/>
</dbReference>
<dbReference type="KEGG" id="pdj:D0907_20290"/>
<dbReference type="GO" id="GO:0042276">
    <property type="term" value="P:error-prone translesion synthesis"/>
    <property type="evidence" value="ECO:0007669"/>
    <property type="project" value="TreeGrafter"/>
</dbReference>
<dbReference type="EMBL" id="CP032092">
    <property type="protein sequence ID" value="AXV67673.1"/>
    <property type="molecule type" value="Genomic_DNA"/>
</dbReference>
<keyword evidence="4" id="KW-0234">DNA repair</keyword>
<dbReference type="InterPro" id="IPR025188">
    <property type="entry name" value="DUF4113"/>
</dbReference>
<dbReference type="PANTHER" id="PTHR11076">
    <property type="entry name" value="DNA REPAIR POLYMERASE UMUC / TRANSFERASE FAMILY MEMBER"/>
    <property type="match status" value="1"/>
</dbReference>
<evidence type="ECO:0000313" key="8">
    <source>
        <dbReference type="Proteomes" id="UP000264605"/>
    </source>
</evidence>
<keyword evidence="2" id="KW-0227">DNA damage</keyword>
<dbReference type="GeneID" id="99507825"/>
<dbReference type="GO" id="GO:0009432">
    <property type="term" value="P:SOS response"/>
    <property type="evidence" value="ECO:0007669"/>
    <property type="project" value="UniProtKB-KW"/>
</dbReference>
<evidence type="ECO:0000256" key="1">
    <source>
        <dbReference type="ARBA" id="ARBA00010945"/>
    </source>
</evidence>
<evidence type="ECO:0000256" key="2">
    <source>
        <dbReference type="ARBA" id="ARBA00022763"/>
    </source>
</evidence>
<evidence type="ECO:0000256" key="5">
    <source>
        <dbReference type="ARBA" id="ARBA00023236"/>
    </source>
</evidence>
<dbReference type="InterPro" id="IPR001126">
    <property type="entry name" value="UmuC"/>
</dbReference>
<dbReference type="InterPro" id="IPR043128">
    <property type="entry name" value="Rev_trsase/Diguanyl_cyclase"/>
</dbReference>
<dbReference type="GO" id="GO:0006281">
    <property type="term" value="P:DNA repair"/>
    <property type="evidence" value="ECO:0007669"/>
    <property type="project" value="UniProtKB-KW"/>
</dbReference>
<evidence type="ECO:0000256" key="3">
    <source>
        <dbReference type="ARBA" id="ARBA00023199"/>
    </source>
</evidence>
<feature type="domain" description="UmuC" evidence="6">
    <location>
        <begin position="2"/>
        <end position="191"/>
    </location>
</feature>
<comment type="similarity">
    <text evidence="1">Belongs to the DNA polymerase type-Y family.</text>
</comment>
<keyword evidence="7" id="KW-0614">Plasmid</keyword>
<name>A0AAD0WEL4_9GAMM</name>
<dbReference type="Pfam" id="PF00817">
    <property type="entry name" value="IMS"/>
    <property type="match status" value="1"/>
</dbReference>
<sequence length="426" mass="48028">MWVLCDINAAYVSFCQLFNPQYDFDKTPLGVLSSNQGNVVARNQAIKDLGIKMGEPAFKVKQLVAAHGGHLWGSNFTLFGDLSNRFHTELEYFLFDTIRYSVDECFGRIDINFTKDIKDYAHTIQRTLKRNLGISCGLGISQTMTLAKLGSHCAKKKEWKEHTNGVVVLDSQYKIDWALKHTPVEDIWGVGSRTTKKLNKFGIYTGYDLKNADISWIKKTFTVVLARTVEELRGKSAVELKDVNDSRDRICVSQSMGKPVIELTELSEAVTAHATKAAFKLRRFKSYTSAITIFIHTDSFRQAEPQYHKSQSIKLPYPTADTSTLVSYASFALKAIYKKGFKYKKAGVIFEELSLHDDMQQLELLSETLPLNISSKTLVIDEINRKFGRSAIKLASEGFSQSWRPKDDLAPLSYTTKLSDLPIAKA</sequence>
<gene>
    <name evidence="7" type="ORF">D0907_20290</name>
</gene>
<dbReference type="GO" id="GO:0005829">
    <property type="term" value="C:cytosol"/>
    <property type="evidence" value="ECO:0007669"/>
    <property type="project" value="TreeGrafter"/>
</dbReference>
<dbReference type="PROSITE" id="PS50173">
    <property type="entry name" value="UMUC"/>
    <property type="match status" value="1"/>
</dbReference>
<dbReference type="GO" id="GO:0003887">
    <property type="term" value="F:DNA-directed DNA polymerase activity"/>
    <property type="evidence" value="ECO:0007669"/>
    <property type="project" value="TreeGrafter"/>
</dbReference>
<reference evidence="7 8" key="1">
    <citation type="submission" date="2018-08" db="EMBL/GenBank/DDBJ databases">
        <title>Draft genome sequence of Pseudoalteromonas donghaensis HJ51.</title>
        <authorList>
            <person name="Oh J."/>
            <person name="Roh D."/>
        </authorList>
    </citation>
    <scope>NUCLEOTIDE SEQUENCE [LARGE SCALE GENOMIC DNA]</scope>
    <source>
        <strain evidence="7 8">HJ51</strain>
        <plasmid evidence="7 8">unnamed2</plasmid>
    </source>
</reference>
<dbReference type="InterPro" id="IPR024728">
    <property type="entry name" value="PolY_HhH_motif"/>
</dbReference>
<evidence type="ECO:0000259" key="6">
    <source>
        <dbReference type="PROSITE" id="PS50173"/>
    </source>
</evidence>
<dbReference type="AlphaFoldDB" id="A0AAD0WEL4"/>
<dbReference type="Gene3D" id="3.30.70.270">
    <property type="match status" value="1"/>
</dbReference>
<dbReference type="Gene3D" id="3.40.1170.60">
    <property type="match status" value="1"/>
</dbReference>
<organism evidence="7 8">
    <name type="scientific">Pseudoalteromonas lipolytica</name>
    <dbReference type="NCBI Taxonomy" id="570156"/>
    <lineage>
        <taxon>Bacteria</taxon>
        <taxon>Pseudomonadati</taxon>
        <taxon>Pseudomonadota</taxon>
        <taxon>Gammaproteobacteria</taxon>
        <taxon>Alteromonadales</taxon>
        <taxon>Pseudoalteromonadaceae</taxon>
        <taxon>Pseudoalteromonas</taxon>
    </lineage>
</organism>
<dbReference type="InterPro" id="IPR017961">
    <property type="entry name" value="DNA_pol_Y-fam_little_finger"/>
</dbReference>
<dbReference type="CDD" id="cd01700">
    <property type="entry name" value="PolY_Pol_V_umuC"/>
    <property type="match status" value="1"/>
</dbReference>
<dbReference type="Proteomes" id="UP000264605">
    <property type="component" value="Plasmid unnamed2"/>
</dbReference>
<dbReference type="GO" id="GO:0003684">
    <property type="term" value="F:damaged DNA binding"/>
    <property type="evidence" value="ECO:0007669"/>
    <property type="project" value="InterPro"/>
</dbReference>
<dbReference type="SUPFAM" id="SSF56672">
    <property type="entry name" value="DNA/RNA polymerases"/>
    <property type="match status" value="1"/>
</dbReference>
<proteinExistence type="inferred from homology"/>
<protein>
    <submittedName>
        <fullName evidence="7">Y-family DNA polymerase</fullName>
    </submittedName>
</protein>
<geneLocation type="plasmid" evidence="7 8">
    <name>unnamed2</name>
</geneLocation>
<dbReference type="InterPro" id="IPR050116">
    <property type="entry name" value="DNA_polymerase-Y"/>
</dbReference>
<evidence type="ECO:0000313" key="7">
    <source>
        <dbReference type="EMBL" id="AXV67673.1"/>
    </source>
</evidence>
<keyword evidence="5" id="KW-0742">SOS response</keyword>
<dbReference type="Pfam" id="PF11798">
    <property type="entry name" value="IMS_HHH"/>
    <property type="match status" value="1"/>
</dbReference>